<dbReference type="EMBL" id="JAQTJH010000012">
    <property type="protein sequence ID" value="MDK2062762.1"/>
    <property type="molecule type" value="Genomic_DNA"/>
</dbReference>
<comment type="caution">
    <text evidence="5">The sequence shown here is derived from an EMBL/GenBank/DDBJ whole genome shotgun (WGS) entry which is preliminary data.</text>
</comment>
<dbReference type="PANTHER" id="PTHR40661">
    <property type="match status" value="1"/>
</dbReference>
<dbReference type="InterPro" id="IPR036286">
    <property type="entry name" value="LexA/Signal_pep-like_sf"/>
</dbReference>
<dbReference type="GO" id="GO:0003677">
    <property type="term" value="F:DNA binding"/>
    <property type="evidence" value="ECO:0007669"/>
    <property type="project" value="UniProtKB-KW"/>
</dbReference>
<protein>
    <submittedName>
        <fullName evidence="5">S24 family peptidase</fullName>
    </submittedName>
</protein>
<dbReference type="AlphaFoldDB" id="A0AAW6VPM6"/>
<dbReference type="SUPFAM" id="SSF47413">
    <property type="entry name" value="lambda repressor-like DNA-binding domains"/>
    <property type="match status" value="1"/>
</dbReference>
<feature type="domain" description="HTH cro/C1-type" evidence="4">
    <location>
        <begin position="5"/>
        <end position="59"/>
    </location>
</feature>
<dbReference type="Pfam" id="PF00717">
    <property type="entry name" value="Peptidase_S24"/>
    <property type="match status" value="1"/>
</dbReference>
<dbReference type="SMART" id="SM00530">
    <property type="entry name" value="HTH_XRE"/>
    <property type="match status" value="1"/>
</dbReference>
<dbReference type="PROSITE" id="PS50943">
    <property type="entry name" value="HTH_CROC1"/>
    <property type="match status" value="1"/>
</dbReference>
<dbReference type="RefSeq" id="WP_284074928.1">
    <property type="nucleotide sequence ID" value="NZ_JAQTJH010000012.1"/>
</dbReference>
<reference evidence="5" key="1">
    <citation type="journal article" date="2023" name="Antibiotics">
        <title>Genomic Characterization of Antibiotic-Resistant Campylobacterales Isolated from Chilean Poultry Meat.</title>
        <authorList>
            <person name="Concha-Toloza M."/>
            <person name="Lopez-Cantillo M."/>
            <person name="Molina-Mora J.A."/>
            <person name="Collado L."/>
        </authorList>
    </citation>
    <scope>NUCLEOTIDE SEQUENCE</scope>
    <source>
        <strain evidence="5">FR1p273A</strain>
    </source>
</reference>
<name>A0AAW6VPM6_9BACT</name>
<reference evidence="5" key="2">
    <citation type="submission" date="2023-02" db="EMBL/GenBank/DDBJ databases">
        <authorList>
            <person name="Concha-Toloza M."/>
            <person name="Lopez-Cantillo M."/>
            <person name="Molina-Mora J."/>
            <person name="Collado L."/>
        </authorList>
    </citation>
    <scope>NUCLEOTIDE SEQUENCE</scope>
    <source>
        <strain evidence="5">FR1p273A</strain>
    </source>
</reference>
<dbReference type="InterPro" id="IPR015927">
    <property type="entry name" value="Peptidase_S24_S26A/B/C"/>
</dbReference>
<dbReference type="Proteomes" id="UP001237843">
    <property type="component" value="Unassembled WGS sequence"/>
</dbReference>
<evidence type="ECO:0000256" key="1">
    <source>
        <dbReference type="ARBA" id="ARBA00023015"/>
    </source>
</evidence>
<evidence type="ECO:0000256" key="3">
    <source>
        <dbReference type="ARBA" id="ARBA00023163"/>
    </source>
</evidence>
<dbReference type="InterPro" id="IPR001387">
    <property type="entry name" value="Cro/C1-type_HTH"/>
</dbReference>
<proteinExistence type="predicted"/>
<evidence type="ECO:0000313" key="5">
    <source>
        <dbReference type="EMBL" id="MDK2062762.1"/>
    </source>
</evidence>
<gene>
    <name evidence="5" type="ORF">PT520_09560</name>
</gene>
<dbReference type="InterPro" id="IPR039418">
    <property type="entry name" value="LexA-like"/>
</dbReference>
<dbReference type="Gene3D" id="2.10.109.10">
    <property type="entry name" value="Umud Fragment, subunit A"/>
    <property type="match status" value="1"/>
</dbReference>
<sequence length="220" mass="24597">MHNRLKNALKKLNMNLVDLSGKIDMPISKVRHLSAGNKKITTEIAELIEAKTGISASWLLLGTGDMFDKPAGTLAEAFGDDIGSRYSISYYPDVKASAGNGYCNSENSDVEIISLPKAIIDKKIKSTKIDAIRVHGDSMYPTIKENDVIFVATNMQEVYDNKIYVIRYGDEIRVKRIFKRRGEKILLRSDNLVYPDEEISVHDNEVAILGQVIYNIADLT</sequence>
<organism evidence="5 6">
    <name type="scientific">Aliarcobacter butzleri</name>
    <dbReference type="NCBI Taxonomy" id="28197"/>
    <lineage>
        <taxon>Bacteria</taxon>
        <taxon>Pseudomonadati</taxon>
        <taxon>Campylobacterota</taxon>
        <taxon>Epsilonproteobacteria</taxon>
        <taxon>Campylobacterales</taxon>
        <taxon>Arcobacteraceae</taxon>
        <taxon>Aliarcobacter</taxon>
    </lineage>
</organism>
<evidence type="ECO:0000259" key="4">
    <source>
        <dbReference type="PROSITE" id="PS50943"/>
    </source>
</evidence>
<keyword evidence="1" id="KW-0805">Transcription regulation</keyword>
<dbReference type="PANTHER" id="PTHR40661:SF3">
    <property type="entry name" value="FELS-1 PROPHAGE TRANSCRIPTIONAL REGULATOR"/>
    <property type="match status" value="1"/>
</dbReference>
<keyword evidence="2" id="KW-0238">DNA-binding</keyword>
<keyword evidence="3" id="KW-0804">Transcription</keyword>
<evidence type="ECO:0000256" key="2">
    <source>
        <dbReference type="ARBA" id="ARBA00023125"/>
    </source>
</evidence>
<dbReference type="InterPro" id="IPR010982">
    <property type="entry name" value="Lambda_DNA-bd_dom_sf"/>
</dbReference>
<accession>A0AAW6VPM6</accession>
<dbReference type="CDD" id="cd06529">
    <property type="entry name" value="S24_LexA-like"/>
    <property type="match status" value="1"/>
</dbReference>
<evidence type="ECO:0000313" key="6">
    <source>
        <dbReference type="Proteomes" id="UP001237843"/>
    </source>
</evidence>
<dbReference type="SUPFAM" id="SSF51306">
    <property type="entry name" value="LexA/Signal peptidase"/>
    <property type="match status" value="1"/>
</dbReference>